<evidence type="ECO:0000313" key="2">
    <source>
        <dbReference type="Proteomes" id="UP001151532"/>
    </source>
</evidence>
<keyword evidence="2" id="KW-1185">Reference proteome</keyword>
<protein>
    <submittedName>
        <fullName evidence="1">Uncharacterized protein</fullName>
    </submittedName>
</protein>
<reference evidence="1" key="2">
    <citation type="journal article" date="2023" name="Int. J. Mol. Sci.">
        <title>De Novo Assembly and Annotation of 11 Diverse Shrub Willow (Salix) Genomes Reveals Novel Gene Organization in Sex-Linked Regions.</title>
        <authorList>
            <person name="Hyden B."/>
            <person name="Feng K."/>
            <person name="Yates T.B."/>
            <person name="Jawdy S."/>
            <person name="Cereghino C."/>
            <person name="Smart L.B."/>
            <person name="Muchero W."/>
        </authorList>
    </citation>
    <scope>NUCLEOTIDE SEQUENCE</scope>
    <source>
        <tissue evidence="1">Shoot tip</tissue>
    </source>
</reference>
<sequence>MSQRRSFPSSRMHGLLSSPKICCLSSRRFRIFFCTQFLRLRKPTREVSSINSTESEEHFKNRSERRKLLEIENESCIQSSSCSSYAYASFPTFLD</sequence>
<evidence type="ECO:0000313" key="1">
    <source>
        <dbReference type="EMBL" id="KAJ6770065.1"/>
    </source>
</evidence>
<comment type="caution">
    <text evidence="1">The sequence shown here is derived from an EMBL/GenBank/DDBJ whole genome shotgun (WGS) entry which is preliminary data.</text>
</comment>
<accession>A0A9Q0WQV3</accession>
<proteinExistence type="predicted"/>
<gene>
    <name evidence="1" type="ORF">OIU79_020839</name>
</gene>
<dbReference type="AlphaFoldDB" id="A0A9Q0WQV3"/>
<organism evidence="1 2">
    <name type="scientific">Salix purpurea</name>
    <name type="common">Purple osier willow</name>
    <dbReference type="NCBI Taxonomy" id="77065"/>
    <lineage>
        <taxon>Eukaryota</taxon>
        <taxon>Viridiplantae</taxon>
        <taxon>Streptophyta</taxon>
        <taxon>Embryophyta</taxon>
        <taxon>Tracheophyta</taxon>
        <taxon>Spermatophyta</taxon>
        <taxon>Magnoliopsida</taxon>
        <taxon>eudicotyledons</taxon>
        <taxon>Gunneridae</taxon>
        <taxon>Pentapetalae</taxon>
        <taxon>rosids</taxon>
        <taxon>fabids</taxon>
        <taxon>Malpighiales</taxon>
        <taxon>Salicaceae</taxon>
        <taxon>Saliceae</taxon>
        <taxon>Salix</taxon>
    </lineage>
</organism>
<reference evidence="1" key="1">
    <citation type="submission" date="2022-11" db="EMBL/GenBank/DDBJ databases">
        <authorList>
            <person name="Hyden B.L."/>
            <person name="Feng K."/>
            <person name="Yates T."/>
            <person name="Jawdy S."/>
            <person name="Smart L.B."/>
            <person name="Muchero W."/>
        </authorList>
    </citation>
    <scope>NUCLEOTIDE SEQUENCE</scope>
    <source>
        <tissue evidence="1">Shoot tip</tissue>
    </source>
</reference>
<dbReference type="EMBL" id="JAPFFK010000003">
    <property type="protein sequence ID" value="KAJ6770065.1"/>
    <property type="molecule type" value="Genomic_DNA"/>
</dbReference>
<name>A0A9Q0WQV3_SALPP</name>
<dbReference type="Proteomes" id="UP001151532">
    <property type="component" value="Chromosome 11"/>
</dbReference>